<dbReference type="EC" id="2.7.1.11" evidence="14"/>
<reference evidence="17 18" key="1">
    <citation type="journal article" date="2013" name="Curr. Biol.">
        <title>Shared signatures of parasitism and phylogenomics unite Cryptomycota and microsporidia.</title>
        <authorList>
            <person name="James T.Y."/>
            <person name="Pelin A."/>
            <person name="Bonen L."/>
            <person name="Ahrendt S."/>
            <person name="Sain D."/>
            <person name="Corradi N."/>
            <person name="Stajich J.E."/>
        </authorList>
    </citation>
    <scope>NUCLEOTIDE SEQUENCE [LARGE SCALE GENOMIC DNA]</scope>
    <source>
        <strain evidence="17 18">CSF55</strain>
    </source>
</reference>
<dbReference type="InterPro" id="IPR015912">
    <property type="entry name" value="Phosphofructokinase_CS"/>
</dbReference>
<dbReference type="GO" id="GO:0046872">
    <property type="term" value="F:metal ion binding"/>
    <property type="evidence" value="ECO:0007669"/>
    <property type="project" value="UniProtKB-KW"/>
</dbReference>
<dbReference type="GO" id="GO:0061621">
    <property type="term" value="P:canonical glycolysis"/>
    <property type="evidence" value="ECO:0007669"/>
    <property type="project" value="TreeGrafter"/>
</dbReference>
<dbReference type="PANTHER" id="PTHR13697">
    <property type="entry name" value="PHOSPHOFRUCTOKINASE"/>
    <property type="match status" value="1"/>
</dbReference>
<keyword evidence="10 14" id="KW-0067">ATP-binding</keyword>
<dbReference type="GO" id="GO:0030388">
    <property type="term" value="P:fructose 1,6-bisphosphate metabolic process"/>
    <property type="evidence" value="ECO:0007669"/>
    <property type="project" value="TreeGrafter"/>
</dbReference>
<dbReference type="GO" id="GO:0070072">
    <property type="term" value="P:vacuolar proton-transporting V-type ATPase complex assembly"/>
    <property type="evidence" value="ECO:0007669"/>
    <property type="project" value="EnsemblFungi"/>
</dbReference>
<dbReference type="GO" id="GO:0005739">
    <property type="term" value="C:mitochondrion"/>
    <property type="evidence" value="ECO:0007669"/>
    <property type="project" value="EnsemblFungi"/>
</dbReference>
<dbReference type="GO" id="GO:0003729">
    <property type="term" value="F:mRNA binding"/>
    <property type="evidence" value="ECO:0007669"/>
    <property type="project" value="EnsemblFungi"/>
</dbReference>
<name>A0A075AU90_ROZAC</name>
<feature type="active site" description="Proton acceptor" evidence="14">
    <location>
        <position position="291"/>
    </location>
</feature>
<dbReference type="Gene3D" id="3.40.50.450">
    <property type="match status" value="2"/>
</dbReference>
<feature type="region of interest" description="N-terminal catalytic PFK domain 1" evidence="14">
    <location>
        <begin position="1"/>
        <end position="515"/>
    </location>
</feature>
<feature type="domain" description="Phosphofructokinase" evidence="16">
    <location>
        <begin position="142"/>
        <end position="447"/>
    </location>
</feature>
<dbReference type="Proteomes" id="UP000030755">
    <property type="component" value="Unassembled WGS sequence"/>
</dbReference>
<evidence type="ECO:0000256" key="3">
    <source>
        <dbReference type="ARBA" id="ARBA00004679"/>
    </source>
</evidence>
<evidence type="ECO:0000256" key="13">
    <source>
        <dbReference type="ARBA" id="ARBA00048070"/>
    </source>
</evidence>
<comment type="pathway">
    <text evidence="3 14 15">Carbohydrate degradation; glycolysis; D-glyceraldehyde 3-phosphate and glycerone phosphate from D-glucose: step 3/4.</text>
</comment>
<dbReference type="InterPro" id="IPR000023">
    <property type="entry name" value="Phosphofructokinase_dom"/>
</dbReference>
<evidence type="ECO:0000256" key="1">
    <source>
        <dbReference type="ARBA" id="ARBA00001946"/>
    </source>
</evidence>
<keyword evidence="5 14" id="KW-0021">Allosteric enzyme</keyword>
<dbReference type="Pfam" id="PF00365">
    <property type="entry name" value="PFK"/>
    <property type="match status" value="2"/>
</dbReference>
<feature type="binding site" description="in other chain" evidence="14">
    <location>
        <position position="597"/>
    </location>
    <ligand>
        <name>beta-D-fructose 2,6-bisphosphate</name>
        <dbReference type="ChEBI" id="CHEBI:58579"/>
        <note>allosteric activator; ligand shared between dimeric partners</note>
    </ligand>
</feature>
<dbReference type="InterPro" id="IPR009161">
    <property type="entry name" value="6-Pfructokinase_euk"/>
</dbReference>
<dbReference type="NCBIfam" id="TIGR02478">
    <property type="entry name" value="6PF1K_euk"/>
    <property type="match status" value="1"/>
</dbReference>
<dbReference type="UniPathway" id="UPA00109">
    <property type="reaction ID" value="UER00182"/>
</dbReference>
<keyword evidence="12 14" id="KW-0324">Glycolysis</keyword>
<feature type="binding site" description="in other chain" evidence="14">
    <location>
        <begin position="699"/>
        <end position="701"/>
    </location>
    <ligand>
        <name>beta-D-fructose 2,6-bisphosphate</name>
        <dbReference type="ChEBI" id="CHEBI:58579"/>
        <note>allosteric activator; ligand shared between dimeric partners</note>
    </ligand>
</feature>
<evidence type="ECO:0000256" key="14">
    <source>
        <dbReference type="HAMAP-Rule" id="MF_03184"/>
    </source>
</evidence>
<feature type="binding site" description="in other chain" evidence="14">
    <location>
        <begin position="788"/>
        <end position="791"/>
    </location>
    <ligand>
        <name>beta-D-fructose 2,6-bisphosphate</name>
        <dbReference type="ChEBI" id="CHEBI:58579"/>
        <note>allosteric activator; ligand shared between dimeric partners</note>
    </ligand>
</feature>
<dbReference type="HAMAP" id="MF_03184">
    <property type="entry name" value="Phosphofructokinase_I_E"/>
    <property type="match status" value="1"/>
</dbReference>
<evidence type="ECO:0000313" key="17">
    <source>
        <dbReference type="EMBL" id="EPZ33871.1"/>
    </source>
</evidence>
<feature type="binding site" description="in other chain" evidence="14">
    <location>
        <position position="389"/>
    </location>
    <ligand>
        <name>substrate</name>
        <note>ligand shared between dimeric partners</note>
    </ligand>
</feature>
<keyword evidence="9 14" id="KW-0418">Kinase</keyword>
<dbReference type="OMA" id="EWQDQMC"/>
<comment type="cofactor">
    <cofactor evidence="1 14">
        <name>Mg(2+)</name>
        <dbReference type="ChEBI" id="CHEBI:18420"/>
    </cofactor>
</comment>
<sequence>MNFSHIQLDCQAHEVDKLLKFYSDFGFSLVEKGKSIYKLSLFSSSPLSLEIRVVSSSGKTLNDTLVFAATNIEEKLKCMNVSFNSTAENGQQIYSFNDPIGTKLVLTNKESLFSEKALIDKVETKNESPSSKQQAKSDFKRKVAFLMSGGDSCGMNASIRAIVRVAIAKGCDAYAVYEGYQGLVTGNELIKKMEWNDVAGILSTGGTAIGTARCKEFRERSGRLKACYNLVSLGIDSLIVNGGDGSLTGADIFRSEWNGLLQELVDSGKITADLAKRHQHLSIVGMVGSIDNDMVGTEMTIGANTSLHRIVEAIDSISSTASSHQRAFIIEVMGRHCGWLALMASLATGADWLFIPEAPPAETWEEDMCDVLKKHRQLGKRKVIIVVSEGALDRNNQPIKCEKIKDVLSKKLNYDTRVTTLGHVQRGGFPTAFDRILATLQGSKAVEEVLSSSENKPSPLIAYNENKITCVPLMEAVQMTLAVAKAVEAKDFKRAFELRDPDFRAAYEISESLVLNKKVLEESKTSVKIAILNCGAPCAGMNAATRAAVRYGLHKGYIVYAVYNGFDGLINGDFKEMKWMDVDGWTMKAGSELGVNRTLPVKNLGMVAYQMQKFGIQGLIIVGGFEAYTSLAKLEENRPNYPAFCIPMVCIPATVSNNVPGTEYSIGSDTALNAIVEACDTIKCSASASRNRVFVVEVQGGRCGYLATLGGLASGAVRTYIHEEGITLNDISNDVDHLKKHFHEDKRIGRIVLRNESVSDTYTTEVLSNIFQEEGTPLFDSKTAVLGHLQQGRIPSPMDRIRGTRFAVLSMQFIENWLGKDITSDSAVVLGIQQGHVVYTPVQSLVKEADAKMRRPKDQWWLSIRPLLKLLAKYDQ</sequence>
<evidence type="ECO:0000256" key="2">
    <source>
        <dbReference type="ARBA" id="ARBA00004496"/>
    </source>
</evidence>
<dbReference type="GO" id="GO:0005945">
    <property type="term" value="C:6-phosphofructokinase complex"/>
    <property type="evidence" value="ECO:0007669"/>
    <property type="project" value="EnsemblFungi"/>
</dbReference>
<dbReference type="STRING" id="988480.A0A075AU90"/>
<feature type="binding site" description="in other chain" evidence="14">
    <location>
        <begin position="289"/>
        <end position="291"/>
    </location>
    <ligand>
        <name>substrate</name>
        <note>ligand shared between dimeric partners</note>
    </ligand>
</feature>
<dbReference type="GO" id="GO:0006002">
    <property type="term" value="P:fructose 6-phosphate metabolic process"/>
    <property type="evidence" value="ECO:0007669"/>
    <property type="project" value="EnsemblFungi"/>
</dbReference>
<evidence type="ECO:0000256" key="5">
    <source>
        <dbReference type="ARBA" id="ARBA00022533"/>
    </source>
</evidence>
<evidence type="ECO:0000256" key="6">
    <source>
        <dbReference type="ARBA" id="ARBA00022679"/>
    </source>
</evidence>
<comment type="similarity">
    <text evidence="15">Belongs to the phosphofructokinase type A (PFKA) family. ATP-dependent PFK group I subfamily. Eukaryotic two domain clade "E" sub-subfamily.</text>
</comment>
<dbReference type="GO" id="GO:0042802">
    <property type="term" value="F:identical protein binding"/>
    <property type="evidence" value="ECO:0007669"/>
    <property type="project" value="TreeGrafter"/>
</dbReference>
<comment type="activity regulation">
    <text evidence="14">Allosterically activated by ADP, AMP, or fructose 2,6-bisphosphate, and allosterically inhibited by ATP or citrate.</text>
</comment>
<dbReference type="GO" id="GO:0005524">
    <property type="term" value="F:ATP binding"/>
    <property type="evidence" value="ECO:0007669"/>
    <property type="project" value="UniProtKB-KW"/>
</dbReference>
<comment type="caution">
    <text evidence="14">Lacks conserved residue(s) required for the propagation of feature annotation.</text>
</comment>
<dbReference type="OrthoDB" id="537915at2759"/>
<dbReference type="PRINTS" id="PR00476">
    <property type="entry name" value="PHFRCTKINASE"/>
</dbReference>
<feature type="binding site" evidence="14">
    <location>
        <position position="417"/>
    </location>
    <ligand>
        <name>substrate</name>
        <note>ligand shared between dimeric partners</note>
    </ligand>
</feature>
<evidence type="ECO:0000256" key="12">
    <source>
        <dbReference type="ARBA" id="ARBA00023152"/>
    </source>
</evidence>
<dbReference type="InterPro" id="IPR022953">
    <property type="entry name" value="ATP_PFK"/>
</dbReference>
<dbReference type="PANTHER" id="PTHR13697:SF4">
    <property type="entry name" value="ATP-DEPENDENT 6-PHOSPHOFRUCTOKINASE"/>
    <property type="match status" value="1"/>
</dbReference>
<evidence type="ECO:0000256" key="7">
    <source>
        <dbReference type="ARBA" id="ARBA00022723"/>
    </source>
</evidence>
<feature type="binding site" description="in other chain" evidence="14">
    <location>
        <begin position="654"/>
        <end position="658"/>
    </location>
    <ligand>
        <name>beta-D-fructose 2,6-bisphosphate</name>
        <dbReference type="ChEBI" id="CHEBI:58579"/>
        <note>allosteric activator; ligand shared between dimeric partners</note>
    </ligand>
</feature>
<dbReference type="GO" id="GO:0016208">
    <property type="term" value="F:AMP binding"/>
    <property type="evidence" value="ECO:0007669"/>
    <property type="project" value="TreeGrafter"/>
</dbReference>
<keyword evidence="18" id="KW-1185">Reference proteome</keyword>
<gene>
    <name evidence="17" type="ORF">O9G_003979</name>
</gene>
<dbReference type="FunFam" id="3.40.50.460:FF:000007">
    <property type="entry name" value="ATP-dependent 6-phosphofructokinase"/>
    <property type="match status" value="1"/>
</dbReference>
<accession>A0A075AU90</accession>
<dbReference type="AlphaFoldDB" id="A0A075AU90"/>
<feature type="binding site" evidence="14">
    <location>
        <position position="244"/>
    </location>
    <ligand>
        <name>Mg(2+)</name>
        <dbReference type="ChEBI" id="CHEBI:18420"/>
        <note>catalytic</note>
    </ligand>
</feature>
<comment type="function">
    <text evidence="14">Catalyzes the phosphorylation of D-fructose 6-phosphate to fructose 1,6-bisphosphate by ATP, the first committing step of glycolysis.</text>
</comment>
<comment type="similarity">
    <text evidence="14">Belongs to the phosphofructokinase type A (PFKA) family. ATP-dependent PFK group I subfamily. Eukaryotic two domain clade 'E' sub-subfamily.</text>
</comment>
<evidence type="ECO:0000256" key="11">
    <source>
        <dbReference type="ARBA" id="ARBA00022842"/>
    </source>
</evidence>
<feature type="binding site" evidence="14">
    <location>
        <begin position="213"/>
        <end position="214"/>
    </location>
    <ligand>
        <name>ATP</name>
        <dbReference type="ChEBI" id="CHEBI:30616"/>
    </ligand>
</feature>
<keyword evidence="7 14" id="KW-0479">Metal-binding</keyword>
<keyword evidence="8 14" id="KW-0547">Nucleotide-binding</keyword>
<dbReference type="PROSITE" id="PS00433">
    <property type="entry name" value="PHOSPHOFRUCTOKINASE"/>
    <property type="match status" value="1"/>
</dbReference>
<keyword evidence="6 14" id="KW-0808">Transferase</keyword>
<feature type="binding site" evidence="14">
    <location>
        <position position="150"/>
    </location>
    <ligand>
        <name>ATP</name>
        <dbReference type="ChEBI" id="CHEBI:30616"/>
    </ligand>
</feature>
<evidence type="ECO:0000256" key="8">
    <source>
        <dbReference type="ARBA" id="ARBA00022741"/>
    </source>
</evidence>
<evidence type="ECO:0000256" key="4">
    <source>
        <dbReference type="ARBA" id="ARBA00022490"/>
    </source>
</evidence>
<dbReference type="InterPro" id="IPR035966">
    <property type="entry name" value="PKF_sf"/>
</dbReference>
<feature type="binding site" description="in other chain" evidence="14">
    <location>
        <begin position="333"/>
        <end position="335"/>
    </location>
    <ligand>
        <name>substrate</name>
        <note>ligand shared between dimeric partners</note>
    </ligand>
</feature>
<dbReference type="Gene3D" id="3.40.50.460">
    <property type="entry name" value="Phosphofructokinase domain"/>
    <property type="match status" value="2"/>
</dbReference>
<keyword evidence="4 14" id="KW-0963">Cytoplasm</keyword>
<evidence type="ECO:0000256" key="10">
    <source>
        <dbReference type="ARBA" id="ARBA00022840"/>
    </source>
</evidence>
<dbReference type="EMBL" id="KE561025">
    <property type="protein sequence ID" value="EPZ33871.1"/>
    <property type="molecule type" value="Genomic_DNA"/>
</dbReference>
<protein>
    <recommendedName>
        <fullName evidence="14">ATP-dependent 6-phosphofructokinase</fullName>
        <shortName evidence="14">ATP-PFK</shortName>
        <shortName evidence="14">Phosphofructokinase</shortName>
        <ecNumber evidence="14">2.7.1.11</ecNumber>
    </recommendedName>
    <alternativeName>
        <fullName evidence="14">Phosphohexokinase</fullName>
    </alternativeName>
</protein>
<dbReference type="FunFam" id="3.40.50.460:FF:000008">
    <property type="entry name" value="ATP-dependent 6-phosphofructokinase"/>
    <property type="match status" value="1"/>
</dbReference>
<feature type="binding site" description="in other chain" evidence="14">
    <location>
        <position position="854"/>
    </location>
    <ligand>
        <name>beta-D-fructose 2,6-bisphosphate</name>
        <dbReference type="ChEBI" id="CHEBI:58579"/>
        <note>allosteric activator; ligand shared between dimeric partners</note>
    </ligand>
</feature>
<dbReference type="HOGENOM" id="CLU_011053_0_0_1"/>
<dbReference type="GO" id="GO:0046961">
    <property type="term" value="F:proton-transporting ATPase activity, rotational mechanism"/>
    <property type="evidence" value="ECO:0007669"/>
    <property type="project" value="EnsemblFungi"/>
</dbReference>
<feature type="binding site" evidence="14">
    <location>
        <position position="326"/>
    </location>
    <ligand>
        <name>substrate</name>
        <note>ligand shared between dimeric partners</note>
    </ligand>
</feature>
<dbReference type="PIRSF" id="PIRSF000533">
    <property type="entry name" value="ATP_PFK_euk"/>
    <property type="match status" value="1"/>
</dbReference>
<comment type="subunit">
    <text evidence="14">Homotetramer.</text>
</comment>
<feature type="binding site" evidence="14">
    <location>
        <position position="692"/>
    </location>
    <ligand>
        <name>beta-D-fructose 2,6-bisphosphate</name>
        <dbReference type="ChEBI" id="CHEBI:58579"/>
        <note>allosteric activator; ligand shared between dimeric partners</note>
    </ligand>
</feature>
<feature type="domain" description="Phosphofructokinase" evidence="16">
    <location>
        <begin position="528"/>
        <end position="814"/>
    </location>
</feature>
<feature type="binding site" description="in other chain" evidence="14">
    <location>
        <position position="756"/>
    </location>
    <ligand>
        <name>beta-D-fructose 2,6-bisphosphate</name>
        <dbReference type="ChEBI" id="CHEBI:58579"/>
        <note>allosteric activator; ligand shared between dimeric partners</note>
    </ligand>
</feature>
<evidence type="ECO:0000313" key="18">
    <source>
        <dbReference type="Proteomes" id="UP000030755"/>
    </source>
</evidence>
<feature type="binding site" description="in other chain" evidence="14">
    <location>
        <begin position="423"/>
        <end position="426"/>
    </location>
    <ligand>
        <name>substrate</name>
        <note>ligand shared between dimeric partners</note>
    </ligand>
</feature>
<comment type="catalytic activity">
    <reaction evidence="13 14 15">
        <text>beta-D-fructose 6-phosphate + ATP = beta-D-fructose 1,6-bisphosphate + ADP + H(+)</text>
        <dbReference type="Rhea" id="RHEA:16109"/>
        <dbReference type="ChEBI" id="CHEBI:15378"/>
        <dbReference type="ChEBI" id="CHEBI:30616"/>
        <dbReference type="ChEBI" id="CHEBI:32966"/>
        <dbReference type="ChEBI" id="CHEBI:57634"/>
        <dbReference type="ChEBI" id="CHEBI:456216"/>
        <dbReference type="EC" id="2.7.1.11"/>
    </reaction>
</comment>
<feature type="binding site" evidence="14">
    <location>
        <position position="782"/>
    </location>
    <ligand>
        <name>beta-D-fructose 2,6-bisphosphate</name>
        <dbReference type="ChEBI" id="CHEBI:58579"/>
        <note>allosteric activator; ligand shared between dimeric partners</note>
    </ligand>
</feature>
<dbReference type="GO" id="GO:0007035">
    <property type="term" value="P:vacuolar acidification"/>
    <property type="evidence" value="ECO:0007669"/>
    <property type="project" value="EnsemblFungi"/>
</dbReference>
<dbReference type="GO" id="GO:0003872">
    <property type="term" value="F:6-phosphofructokinase activity"/>
    <property type="evidence" value="ECO:0007669"/>
    <property type="project" value="UniProtKB-UniRule"/>
</dbReference>
<evidence type="ECO:0000256" key="15">
    <source>
        <dbReference type="PIRNR" id="PIRNR000533"/>
    </source>
</evidence>
<evidence type="ECO:0000256" key="9">
    <source>
        <dbReference type="ARBA" id="ARBA00022777"/>
    </source>
</evidence>
<proteinExistence type="inferred from homology"/>
<comment type="subcellular location">
    <subcellularLocation>
        <location evidence="2 14">Cytoplasm</location>
    </subcellularLocation>
</comment>
<organism evidence="17 18">
    <name type="scientific">Rozella allomycis (strain CSF55)</name>
    <dbReference type="NCBI Taxonomy" id="988480"/>
    <lineage>
        <taxon>Eukaryota</taxon>
        <taxon>Fungi</taxon>
        <taxon>Fungi incertae sedis</taxon>
        <taxon>Cryptomycota</taxon>
        <taxon>Cryptomycota incertae sedis</taxon>
        <taxon>Rozella</taxon>
    </lineage>
</organism>
<dbReference type="SUPFAM" id="SSF53784">
    <property type="entry name" value="Phosphofructokinase"/>
    <property type="match status" value="2"/>
</dbReference>
<keyword evidence="11 14" id="KW-0460">Magnesium</keyword>
<feature type="binding site" evidence="14">
    <location>
        <begin position="243"/>
        <end position="246"/>
    </location>
    <ligand>
        <name>ATP</name>
        <dbReference type="ChEBI" id="CHEBI:30616"/>
    </ligand>
</feature>
<evidence type="ECO:0000259" key="16">
    <source>
        <dbReference type="Pfam" id="PF00365"/>
    </source>
</evidence>
<dbReference type="GO" id="GO:0048029">
    <property type="term" value="F:monosaccharide binding"/>
    <property type="evidence" value="ECO:0007669"/>
    <property type="project" value="TreeGrafter"/>
</dbReference>
<feature type="region of interest" description="C-terminal regulatory PFK domain 2" evidence="14">
    <location>
        <begin position="528"/>
        <end position="876"/>
    </location>
</feature>
<dbReference type="GO" id="GO:0070095">
    <property type="term" value="F:fructose-6-phosphate binding"/>
    <property type="evidence" value="ECO:0007669"/>
    <property type="project" value="EnsemblFungi"/>
</dbReference>